<feature type="binding site" evidence="5">
    <location>
        <position position="510"/>
    </location>
    <ligand>
        <name>Fe cation</name>
        <dbReference type="ChEBI" id="CHEBI:24875"/>
    </ligand>
</feature>
<evidence type="ECO:0000256" key="3">
    <source>
        <dbReference type="ARBA" id="ARBA00023002"/>
    </source>
</evidence>
<dbReference type="GO" id="GO:0016651">
    <property type="term" value="F:oxidoreductase activity, acting on NAD(P)H"/>
    <property type="evidence" value="ECO:0007669"/>
    <property type="project" value="InterPro"/>
</dbReference>
<evidence type="ECO:0000313" key="8">
    <source>
        <dbReference type="EMBL" id="KPV41914.1"/>
    </source>
</evidence>
<feature type="domain" description="NADH:ubiquinone oxidoreductase 30kDa subunit" evidence="6">
    <location>
        <begin position="20"/>
        <end position="137"/>
    </location>
</feature>
<dbReference type="InterPro" id="IPR037232">
    <property type="entry name" value="NADH_quin_OxRdtase_su_C/D-like"/>
</dbReference>
<accession>A0A0P9GN70</accession>
<dbReference type="STRING" id="471514.AN477_20185"/>
<dbReference type="Pfam" id="PF00346">
    <property type="entry name" value="Complex1_49kDa"/>
    <property type="match status" value="2"/>
</dbReference>
<keyword evidence="9" id="KW-1185">Reference proteome</keyword>
<dbReference type="GO" id="GO:0005886">
    <property type="term" value="C:plasma membrane"/>
    <property type="evidence" value="ECO:0007669"/>
    <property type="project" value="UniProtKB-SubCell"/>
</dbReference>
<feature type="binding site" evidence="5">
    <location>
        <position position="198"/>
    </location>
    <ligand>
        <name>Mg(2+)</name>
        <dbReference type="ChEBI" id="CHEBI:18420"/>
    </ligand>
</feature>
<keyword evidence="5" id="KW-0479">Metal-binding</keyword>
<dbReference type="GO" id="GO:0048038">
    <property type="term" value="F:quinone binding"/>
    <property type="evidence" value="ECO:0007669"/>
    <property type="project" value="InterPro"/>
</dbReference>
<dbReference type="InterPro" id="IPR018194">
    <property type="entry name" value="Ni-dep_hyd_lsu_Ni_BS"/>
</dbReference>
<keyword evidence="3" id="KW-0560">Oxidoreductase</keyword>
<sequence length="513" mass="57509">MVSPCGRKSRMKTTRVIVGPQELLNACCTVINDHGRFITMVASDECGMGIDRFVVRYIFAHDGKSMLTVVESVVPESDPTYPSVSSMIPAASWAEREAHDLFGIFPIGHPDLRPLVLHEHWPEGVYPLRKDYALTEKQEQDFSRSWSYPKVEGEGVFEVPVGPIHAGVIEPGHFRFQVMGDSVLHLEAKLFYTHRGIEKRSEGMPVEKGLYLAERICGVCSVSHALSYVQAIENISGTEVPERATFLRVLFAEMERLYNHVGDIGNMCAGIGYAYGINHGARLKEQLMQMNDFVIGHRFLRGSIALGGITENITEEKLMFIEVTLQQVQKDLNEIVGQILSHDTVVNRFSNAGVLSEQIARELFTVGPTARASNYDVDVRRDLPYAAYSQLAFDVPTLTQGDVLARFKQRFLEARQSFQIIEQVIKNMPKGDICVPIGDLHPYSFGIGITESPRGENLHFVMTGENNTIYRYRVRSAPYANWPAVPLCVPGNIIPDFPLINKSFELCYACCDR</sequence>
<keyword evidence="5" id="KW-0408">Iron</keyword>
<feature type="binding site" evidence="5">
    <location>
        <position position="220"/>
    </location>
    <ligand>
        <name>Fe cation</name>
        <dbReference type="ChEBI" id="CHEBI:24875"/>
    </ligand>
</feature>
<dbReference type="GO" id="GO:0016151">
    <property type="term" value="F:nickel cation binding"/>
    <property type="evidence" value="ECO:0007669"/>
    <property type="project" value="InterPro"/>
</dbReference>
<dbReference type="InterPro" id="IPR001501">
    <property type="entry name" value="Ni-dep_hyd_lsu"/>
</dbReference>
<evidence type="ECO:0000256" key="5">
    <source>
        <dbReference type="PIRSR" id="PIRSR601501-1"/>
    </source>
</evidence>
<dbReference type="Gene3D" id="1.10.645.10">
    <property type="entry name" value="Cytochrome-c3 Hydrogenase, chain B"/>
    <property type="match status" value="1"/>
</dbReference>
<organism evidence="8 9">
    <name type="scientific">Alicyclobacillus ferrooxydans</name>
    <dbReference type="NCBI Taxonomy" id="471514"/>
    <lineage>
        <taxon>Bacteria</taxon>
        <taxon>Bacillati</taxon>
        <taxon>Bacillota</taxon>
        <taxon>Bacilli</taxon>
        <taxon>Bacillales</taxon>
        <taxon>Alicyclobacillaceae</taxon>
        <taxon>Alicyclobacillus</taxon>
    </lineage>
</organism>
<dbReference type="PATRIC" id="fig|471514.4.peg.4097"/>
<dbReference type="InterPro" id="IPR052197">
    <property type="entry name" value="ComplexI_49kDa-like"/>
</dbReference>
<name>A0A0P9GN70_9BACL</name>
<comment type="subcellular location">
    <subcellularLocation>
        <location evidence="1">Cell membrane</location>
        <topology evidence="1">Peripheral membrane protein</topology>
    </subcellularLocation>
</comment>
<reference evidence="8 9" key="1">
    <citation type="submission" date="2015-09" db="EMBL/GenBank/DDBJ databases">
        <title>Draft genome sequence of Alicyclobacillus ferrooxydans DSM 22381.</title>
        <authorList>
            <person name="Hemp J."/>
        </authorList>
    </citation>
    <scope>NUCLEOTIDE SEQUENCE [LARGE SCALE GENOMIC DNA]</scope>
    <source>
        <strain evidence="8 9">TC-34</strain>
    </source>
</reference>
<dbReference type="InterPro" id="IPR001135">
    <property type="entry name" value="NADH_Q_OxRdtase_suD"/>
</dbReference>
<feature type="binding site" evidence="5">
    <location>
        <position position="220"/>
    </location>
    <ligand>
        <name>Ni(2+)</name>
        <dbReference type="ChEBI" id="CHEBI:49786"/>
    </ligand>
</feature>
<feature type="binding site" evidence="5">
    <location>
        <position position="507"/>
    </location>
    <ligand>
        <name>Ni(2+)</name>
        <dbReference type="ChEBI" id="CHEBI:49786"/>
    </ligand>
</feature>
<dbReference type="Gene3D" id="3.30.460.80">
    <property type="entry name" value="NADH:ubiquinone oxidoreductase, 30kDa subunit"/>
    <property type="match status" value="1"/>
</dbReference>
<evidence type="ECO:0000313" key="9">
    <source>
        <dbReference type="Proteomes" id="UP000050482"/>
    </source>
</evidence>
<evidence type="ECO:0000256" key="2">
    <source>
        <dbReference type="ARBA" id="ARBA00022448"/>
    </source>
</evidence>
<keyword evidence="5" id="KW-0460">Magnesium</keyword>
<evidence type="ECO:0000256" key="4">
    <source>
        <dbReference type="ARBA" id="ARBA00023027"/>
    </source>
</evidence>
<feature type="domain" description="NADH-quinone oxidoreductase subunit D" evidence="7">
    <location>
        <begin position="279"/>
        <end position="435"/>
    </location>
</feature>
<dbReference type="InterPro" id="IPR001268">
    <property type="entry name" value="NADH_UbQ_OxRdtase_30kDa_su"/>
</dbReference>
<dbReference type="PROSITE" id="PS00542">
    <property type="entry name" value="COMPLEX1_30K"/>
    <property type="match status" value="1"/>
</dbReference>
<dbReference type="Proteomes" id="UP000050482">
    <property type="component" value="Unassembled WGS sequence"/>
</dbReference>
<dbReference type="GO" id="GO:0008137">
    <property type="term" value="F:NADH dehydrogenase (ubiquinone) activity"/>
    <property type="evidence" value="ECO:0007669"/>
    <property type="project" value="InterPro"/>
</dbReference>
<proteinExistence type="predicted"/>
<dbReference type="PANTHER" id="PTHR43485">
    <property type="entry name" value="HYDROGENASE-4 COMPONENT G"/>
    <property type="match status" value="1"/>
</dbReference>
<dbReference type="SUPFAM" id="SSF143243">
    <property type="entry name" value="Nqo5-like"/>
    <property type="match status" value="1"/>
</dbReference>
<comment type="caution">
    <text evidence="8">The sequence shown here is derived from an EMBL/GenBank/DDBJ whole genome shotgun (WGS) entry which is preliminary data.</text>
</comment>
<protein>
    <submittedName>
        <fullName evidence="8">NADH dehydrogenase</fullName>
    </submittedName>
</protein>
<feature type="domain" description="NADH-quinone oxidoreductase subunit D" evidence="7">
    <location>
        <begin position="449"/>
        <end position="513"/>
    </location>
</feature>
<dbReference type="SUPFAM" id="SSF56762">
    <property type="entry name" value="HydB/Nqo4-like"/>
    <property type="match status" value="1"/>
</dbReference>
<comment type="cofactor">
    <cofactor evidence="5">
        <name>Fe cation</name>
        <dbReference type="ChEBI" id="CHEBI:24875"/>
    </cofactor>
</comment>
<evidence type="ECO:0000259" key="6">
    <source>
        <dbReference type="Pfam" id="PF00329"/>
    </source>
</evidence>
<dbReference type="Pfam" id="PF00374">
    <property type="entry name" value="NiFeSe_Hases"/>
    <property type="match status" value="1"/>
</dbReference>
<evidence type="ECO:0000259" key="7">
    <source>
        <dbReference type="Pfam" id="PF00346"/>
    </source>
</evidence>
<gene>
    <name evidence="8" type="ORF">AN477_20185</name>
</gene>
<dbReference type="InterPro" id="IPR029014">
    <property type="entry name" value="NiFe-Hase_large"/>
</dbReference>
<dbReference type="InterPro" id="IPR020396">
    <property type="entry name" value="NADH_UbQ_OxRdtase_CS"/>
</dbReference>
<keyword evidence="2" id="KW-0813">Transport</keyword>
<dbReference type="GO" id="GO:0051287">
    <property type="term" value="F:NAD binding"/>
    <property type="evidence" value="ECO:0007669"/>
    <property type="project" value="InterPro"/>
</dbReference>
<evidence type="ECO:0000256" key="1">
    <source>
        <dbReference type="ARBA" id="ARBA00004202"/>
    </source>
</evidence>
<dbReference type="PROSITE" id="PS00507">
    <property type="entry name" value="NI_HGENASE_L_1"/>
    <property type="match status" value="1"/>
</dbReference>
<dbReference type="EMBL" id="LJCO01000089">
    <property type="protein sequence ID" value="KPV41914.1"/>
    <property type="molecule type" value="Genomic_DNA"/>
</dbReference>
<dbReference type="Pfam" id="PF00329">
    <property type="entry name" value="Complex1_30kDa"/>
    <property type="match status" value="1"/>
</dbReference>
<keyword evidence="5" id="KW-0533">Nickel</keyword>
<dbReference type="PANTHER" id="PTHR43485:SF1">
    <property type="entry name" value="FORMATE HYDROGENLYASE SUBUNIT 5-RELATED"/>
    <property type="match status" value="1"/>
</dbReference>
<comment type="cofactor">
    <cofactor evidence="5">
        <name>Ni(2+)</name>
        <dbReference type="ChEBI" id="CHEBI:49786"/>
    </cofactor>
</comment>
<dbReference type="AlphaFoldDB" id="A0A0P9GN70"/>
<dbReference type="GO" id="GO:0008901">
    <property type="term" value="F:ferredoxin hydrogenase activity"/>
    <property type="evidence" value="ECO:0007669"/>
    <property type="project" value="InterPro"/>
</dbReference>
<keyword evidence="4" id="KW-0520">NAD</keyword>
<feature type="binding site" evidence="5">
    <location>
        <position position="474"/>
    </location>
    <ligand>
        <name>Mg(2+)</name>
        <dbReference type="ChEBI" id="CHEBI:18420"/>
    </ligand>
</feature>
<feature type="binding site" evidence="5">
    <location>
        <position position="217"/>
    </location>
    <ligand>
        <name>Ni(2+)</name>
        <dbReference type="ChEBI" id="CHEBI:49786"/>
    </ligand>
</feature>